<feature type="compositionally biased region" description="Polar residues" evidence="1">
    <location>
        <begin position="423"/>
        <end position="432"/>
    </location>
</feature>
<accession>V5G9B7</accession>
<dbReference type="PANTHER" id="PTHR40618:SF1">
    <property type="entry name" value="B-ZIP TRANSCRIPTION FACTOR (EUROFUNG)"/>
    <property type="match status" value="1"/>
</dbReference>
<evidence type="ECO:0000313" key="2">
    <source>
        <dbReference type="EMBL" id="GAD98596.1"/>
    </source>
</evidence>
<comment type="caution">
    <text evidence="2">The sequence shown here is derived from an EMBL/GenBank/DDBJ whole genome shotgun (WGS) entry which is preliminary data.</text>
</comment>
<keyword evidence="3" id="KW-1185">Reference proteome</keyword>
<feature type="compositionally biased region" description="Polar residues" evidence="1">
    <location>
        <begin position="9"/>
        <end position="20"/>
    </location>
</feature>
<feature type="region of interest" description="Disordered" evidence="1">
    <location>
        <begin position="1"/>
        <end position="43"/>
    </location>
</feature>
<feature type="region of interest" description="Disordered" evidence="1">
    <location>
        <begin position="411"/>
        <end position="447"/>
    </location>
</feature>
<organism evidence="2 3">
    <name type="scientific">Byssochlamys spectabilis (strain No. 5 / NBRC 109023)</name>
    <name type="common">Paecilomyces variotii</name>
    <dbReference type="NCBI Taxonomy" id="1356009"/>
    <lineage>
        <taxon>Eukaryota</taxon>
        <taxon>Fungi</taxon>
        <taxon>Dikarya</taxon>
        <taxon>Ascomycota</taxon>
        <taxon>Pezizomycotina</taxon>
        <taxon>Eurotiomycetes</taxon>
        <taxon>Eurotiomycetidae</taxon>
        <taxon>Eurotiales</taxon>
        <taxon>Thermoascaceae</taxon>
        <taxon>Paecilomyces</taxon>
    </lineage>
</organism>
<dbReference type="AlphaFoldDB" id="V5G9B7"/>
<evidence type="ECO:0008006" key="4">
    <source>
        <dbReference type="Google" id="ProtNLM"/>
    </source>
</evidence>
<dbReference type="Gene3D" id="1.20.5.170">
    <property type="match status" value="1"/>
</dbReference>
<sequence length="505" mass="56753">MSSERYENGSRTSNTGSDNIDVSKEMTMAARQRRSRVAGRPRQDACDMAISENRRKQIRQAQKTYRLRKEAAFQSTKTRLAELEQKISETSSSLAGLYNSAIEARLDATNPDLFMSLSEICTHLASDPREACVLSPQRTERSDIDTRHRDLSILEDATYSVFSSENRFGYHFPNTGFEEQGTTHGSMPLPFEALPTTVPALMSTRPGIHNKTTSPQISQTIERPIAGETPYTYCFQESTFPRRLQRYCVEYAYRTFSDPRSDPHLVYRMFRLVPCVRDRENMLPHFRRLARCDRDALLENPKIPFYCIGGAGKHYPVLDGSGNPIYPANMRLPKRILGIMPVDGDPGSTSTTETLLEILGLGGEWFDCLDIEGYLRACGVHLEDSTLYPQIVFRESARQFISDAELPDCRSTTSGHLGEIGRSQPNHRTQPSGGDIQVPPHPKATSSTLSSSRYVLDIEKFFSTLIQGLVVLGRVPGFRKSDVDTALKTSIQSIDVPTEERQPPH</sequence>
<dbReference type="OrthoDB" id="68328at2759"/>
<name>V5G9B7_BYSSN</name>
<protein>
    <recommendedName>
        <fullName evidence="4">BZIP domain-containing protein</fullName>
    </recommendedName>
</protein>
<dbReference type="eggNOG" id="ENOG502S6P7">
    <property type="taxonomic scope" value="Eukaryota"/>
</dbReference>
<dbReference type="Proteomes" id="UP000018001">
    <property type="component" value="Unassembled WGS sequence"/>
</dbReference>
<dbReference type="CDD" id="cd14688">
    <property type="entry name" value="bZIP_YAP"/>
    <property type="match status" value="1"/>
</dbReference>
<evidence type="ECO:0000256" key="1">
    <source>
        <dbReference type="SAM" id="MobiDB-lite"/>
    </source>
</evidence>
<dbReference type="InParanoid" id="V5G9B7"/>
<dbReference type="GO" id="GO:0003700">
    <property type="term" value="F:DNA-binding transcription factor activity"/>
    <property type="evidence" value="ECO:0007669"/>
    <property type="project" value="InterPro"/>
</dbReference>
<gene>
    <name evidence="2" type="ORF">PVAR5_7294</name>
</gene>
<dbReference type="EMBL" id="BAUL01000253">
    <property type="protein sequence ID" value="GAD98596.1"/>
    <property type="molecule type" value="Genomic_DNA"/>
</dbReference>
<dbReference type="HOGENOM" id="CLU_013452_2_0_1"/>
<dbReference type="SUPFAM" id="SSF57959">
    <property type="entry name" value="Leucine zipper domain"/>
    <property type="match status" value="1"/>
</dbReference>
<reference evidence="3" key="1">
    <citation type="journal article" date="2014" name="Genome Announc.">
        <title>Draft genome sequence of the formaldehyde-resistant fungus Byssochlamys spectabilis No. 5 (anamorph Paecilomyces variotii No. 5) (NBRC109023).</title>
        <authorList>
            <person name="Oka T."/>
            <person name="Ekino K."/>
            <person name="Fukuda K."/>
            <person name="Nomura Y."/>
        </authorList>
    </citation>
    <scope>NUCLEOTIDE SEQUENCE [LARGE SCALE GENOMIC DNA]</scope>
    <source>
        <strain evidence="3">No. 5 / NBRC 109023</strain>
    </source>
</reference>
<dbReference type="InterPro" id="IPR046347">
    <property type="entry name" value="bZIP_sf"/>
</dbReference>
<dbReference type="PANTHER" id="PTHR40618">
    <property type="entry name" value="B-ZIP TRANSCRIPTION FACTOR (EUROFUNG)-RELATED"/>
    <property type="match status" value="1"/>
</dbReference>
<evidence type="ECO:0000313" key="3">
    <source>
        <dbReference type="Proteomes" id="UP000018001"/>
    </source>
</evidence>
<proteinExistence type="predicted"/>